<keyword evidence="5" id="KW-0552">Olfaction</keyword>
<dbReference type="EMBL" id="OZ034834">
    <property type="protein sequence ID" value="CAL1676383.1"/>
    <property type="molecule type" value="Genomic_DNA"/>
</dbReference>
<evidence type="ECO:0000313" key="10">
    <source>
        <dbReference type="EMBL" id="CAL1676383.1"/>
    </source>
</evidence>
<dbReference type="PANTHER" id="PTHR21137">
    <property type="entry name" value="ODORANT RECEPTOR"/>
    <property type="match status" value="1"/>
</dbReference>
<accession>A0AAV2N8S4</accession>
<evidence type="ECO:0000256" key="8">
    <source>
        <dbReference type="ARBA" id="ARBA00023170"/>
    </source>
</evidence>
<dbReference type="Proteomes" id="UP001497644">
    <property type="component" value="Chromosome 11"/>
</dbReference>
<dbReference type="GO" id="GO:0007165">
    <property type="term" value="P:signal transduction"/>
    <property type="evidence" value="ECO:0007669"/>
    <property type="project" value="UniProtKB-KW"/>
</dbReference>
<organism evidence="10 11">
    <name type="scientific">Lasius platythorax</name>
    <dbReference type="NCBI Taxonomy" id="488582"/>
    <lineage>
        <taxon>Eukaryota</taxon>
        <taxon>Metazoa</taxon>
        <taxon>Ecdysozoa</taxon>
        <taxon>Arthropoda</taxon>
        <taxon>Hexapoda</taxon>
        <taxon>Insecta</taxon>
        <taxon>Pterygota</taxon>
        <taxon>Neoptera</taxon>
        <taxon>Endopterygota</taxon>
        <taxon>Hymenoptera</taxon>
        <taxon>Apocrita</taxon>
        <taxon>Aculeata</taxon>
        <taxon>Formicoidea</taxon>
        <taxon>Formicidae</taxon>
        <taxon>Formicinae</taxon>
        <taxon>Lasius</taxon>
        <taxon>Lasius</taxon>
    </lineage>
</organism>
<dbReference type="GO" id="GO:0005886">
    <property type="term" value="C:plasma membrane"/>
    <property type="evidence" value="ECO:0007669"/>
    <property type="project" value="UniProtKB-SubCell"/>
</dbReference>
<evidence type="ECO:0000256" key="3">
    <source>
        <dbReference type="ARBA" id="ARBA00022606"/>
    </source>
</evidence>
<comment type="subcellular location">
    <subcellularLocation>
        <location evidence="1">Cell membrane</location>
        <topology evidence="1">Multi-pass membrane protein</topology>
    </subcellularLocation>
</comment>
<keyword evidence="9" id="KW-0807">Transducer</keyword>
<dbReference type="Pfam" id="PF02949">
    <property type="entry name" value="7tm_6"/>
    <property type="match status" value="1"/>
</dbReference>
<evidence type="ECO:0000256" key="9">
    <source>
        <dbReference type="ARBA" id="ARBA00023224"/>
    </source>
</evidence>
<dbReference type="PANTHER" id="PTHR21137:SF35">
    <property type="entry name" value="ODORANT RECEPTOR 19A-RELATED"/>
    <property type="match status" value="1"/>
</dbReference>
<evidence type="ECO:0000256" key="5">
    <source>
        <dbReference type="ARBA" id="ARBA00022725"/>
    </source>
</evidence>
<keyword evidence="6" id="KW-1133">Transmembrane helix</keyword>
<evidence type="ECO:0000256" key="4">
    <source>
        <dbReference type="ARBA" id="ARBA00022692"/>
    </source>
</evidence>
<evidence type="ECO:0000256" key="2">
    <source>
        <dbReference type="ARBA" id="ARBA00022475"/>
    </source>
</evidence>
<sequence length="87" mass="10306">MLTQIFIYCWYGNQVRLKSRQFIDNIFEMEWLTLDNNLKKSLIIMMERTVMPIEITSACAISVNLDSFINVLKTSYSVYNLLLQMNE</sequence>
<keyword evidence="2" id="KW-1003">Cell membrane</keyword>
<evidence type="ECO:0000256" key="1">
    <source>
        <dbReference type="ARBA" id="ARBA00004651"/>
    </source>
</evidence>
<reference evidence="10" key="1">
    <citation type="submission" date="2024-04" db="EMBL/GenBank/DDBJ databases">
        <authorList>
            <consortium name="Molecular Ecology Group"/>
        </authorList>
    </citation>
    <scope>NUCLEOTIDE SEQUENCE</scope>
</reference>
<evidence type="ECO:0000313" key="11">
    <source>
        <dbReference type="Proteomes" id="UP001497644"/>
    </source>
</evidence>
<protein>
    <submittedName>
        <fullName evidence="10">Uncharacterized protein</fullName>
    </submittedName>
</protein>
<evidence type="ECO:0000256" key="6">
    <source>
        <dbReference type="ARBA" id="ARBA00022989"/>
    </source>
</evidence>
<keyword evidence="4" id="KW-0812">Transmembrane</keyword>
<gene>
    <name evidence="10" type="ORF">LPLAT_LOCUS2586</name>
</gene>
<keyword evidence="7" id="KW-0472">Membrane</keyword>
<proteinExistence type="predicted"/>
<dbReference type="InterPro" id="IPR004117">
    <property type="entry name" value="7tm6_olfct_rcpt"/>
</dbReference>
<keyword evidence="11" id="KW-1185">Reference proteome</keyword>
<keyword evidence="8" id="KW-0675">Receptor</keyword>
<evidence type="ECO:0000256" key="7">
    <source>
        <dbReference type="ARBA" id="ARBA00023136"/>
    </source>
</evidence>
<dbReference type="GO" id="GO:0005549">
    <property type="term" value="F:odorant binding"/>
    <property type="evidence" value="ECO:0007669"/>
    <property type="project" value="InterPro"/>
</dbReference>
<dbReference type="GO" id="GO:0004984">
    <property type="term" value="F:olfactory receptor activity"/>
    <property type="evidence" value="ECO:0007669"/>
    <property type="project" value="InterPro"/>
</dbReference>
<keyword evidence="3" id="KW-0716">Sensory transduction</keyword>
<dbReference type="AlphaFoldDB" id="A0AAV2N8S4"/>
<name>A0AAV2N8S4_9HYME</name>